<gene>
    <name evidence="1" type="ORF">OIU77_004043</name>
</gene>
<name>A0ABQ9AUJ6_9ROSI</name>
<evidence type="ECO:0000313" key="2">
    <source>
        <dbReference type="Proteomes" id="UP001141253"/>
    </source>
</evidence>
<accession>A0ABQ9AUJ6</accession>
<evidence type="ECO:0000313" key="1">
    <source>
        <dbReference type="EMBL" id="KAJ6359959.1"/>
    </source>
</evidence>
<sequence length="41" mass="4934">MFFSYESLVSSYLISHFQTNPGYAYRALCINKRKSLRYLHK</sequence>
<proteinExistence type="predicted"/>
<dbReference type="Proteomes" id="UP001141253">
    <property type="component" value="Chromosome 13"/>
</dbReference>
<organism evidence="1 2">
    <name type="scientific">Salix suchowensis</name>
    <dbReference type="NCBI Taxonomy" id="1278906"/>
    <lineage>
        <taxon>Eukaryota</taxon>
        <taxon>Viridiplantae</taxon>
        <taxon>Streptophyta</taxon>
        <taxon>Embryophyta</taxon>
        <taxon>Tracheophyta</taxon>
        <taxon>Spermatophyta</taxon>
        <taxon>Magnoliopsida</taxon>
        <taxon>eudicotyledons</taxon>
        <taxon>Gunneridae</taxon>
        <taxon>Pentapetalae</taxon>
        <taxon>rosids</taxon>
        <taxon>fabids</taxon>
        <taxon>Malpighiales</taxon>
        <taxon>Salicaceae</taxon>
        <taxon>Saliceae</taxon>
        <taxon>Salix</taxon>
    </lineage>
</organism>
<reference evidence="1" key="1">
    <citation type="submission" date="2022-10" db="EMBL/GenBank/DDBJ databases">
        <authorList>
            <person name="Hyden B.L."/>
            <person name="Feng K."/>
            <person name="Yates T."/>
            <person name="Jawdy S."/>
            <person name="Smart L.B."/>
            <person name="Muchero W."/>
        </authorList>
    </citation>
    <scope>NUCLEOTIDE SEQUENCE</scope>
    <source>
        <tissue evidence="1">Shoot tip</tissue>
    </source>
</reference>
<comment type="caution">
    <text evidence="1">The sequence shown here is derived from an EMBL/GenBank/DDBJ whole genome shotgun (WGS) entry which is preliminary data.</text>
</comment>
<protein>
    <submittedName>
        <fullName evidence="1">Uncharacterized protein</fullName>
    </submittedName>
</protein>
<reference evidence="1" key="2">
    <citation type="journal article" date="2023" name="Int. J. Mol. Sci.">
        <title>De Novo Assembly and Annotation of 11 Diverse Shrub Willow (Salix) Genomes Reveals Novel Gene Organization in Sex-Linked Regions.</title>
        <authorList>
            <person name="Hyden B."/>
            <person name="Feng K."/>
            <person name="Yates T.B."/>
            <person name="Jawdy S."/>
            <person name="Cereghino C."/>
            <person name="Smart L.B."/>
            <person name="Muchero W."/>
        </authorList>
    </citation>
    <scope>NUCLEOTIDE SEQUENCE</scope>
    <source>
        <tissue evidence="1">Shoot tip</tissue>
    </source>
</reference>
<keyword evidence="2" id="KW-1185">Reference proteome</keyword>
<dbReference type="EMBL" id="JAPFFI010000015">
    <property type="protein sequence ID" value="KAJ6359959.1"/>
    <property type="molecule type" value="Genomic_DNA"/>
</dbReference>